<protein>
    <submittedName>
        <fullName evidence="2">Uncharacterized protein</fullName>
    </submittedName>
</protein>
<name>A0A9J5Y2L8_SOLCO</name>
<dbReference type="AlphaFoldDB" id="A0A9J5Y2L8"/>
<feature type="transmembrane region" description="Helical" evidence="1">
    <location>
        <begin position="6"/>
        <end position="23"/>
    </location>
</feature>
<gene>
    <name evidence="2" type="ORF">H5410_035016</name>
</gene>
<dbReference type="EMBL" id="JACXVP010000007">
    <property type="protein sequence ID" value="KAG5593784.1"/>
    <property type="molecule type" value="Genomic_DNA"/>
</dbReference>
<keyword evidence="1" id="KW-0812">Transmembrane</keyword>
<sequence>MLKLDYVQLMLILFMLDVLHIVARIRKFNGVVYYVICHQEKFQDILKQALLYFITINYKVCMDLLTLL</sequence>
<keyword evidence="3" id="KW-1185">Reference proteome</keyword>
<dbReference type="Proteomes" id="UP000824120">
    <property type="component" value="Chromosome 7"/>
</dbReference>
<comment type="caution">
    <text evidence="2">The sequence shown here is derived from an EMBL/GenBank/DDBJ whole genome shotgun (WGS) entry which is preliminary data.</text>
</comment>
<organism evidence="2 3">
    <name type="scientific">Solanum commersonii</name>
    <name type="common">Commerson's wild potato</name>
    <name type="synonym">Commerson's nightshade</name>
    <dbReference type="NCBI Taxonomy" id="4109"/>
    <lineage>
        <taxon>Eukaryota</taxon>
        <taxon>Viridiplantae</taxon>
        <taxon>Streptophyta</taxon>
        <taxon>Embryophyta</taxon>
        <taxon>Tracheophyta</taxon>
        <taxon>Spermatophyta</taxon>
        <taxon>Magnoliopsida</taxon>
        <taxon>eudicotyledons</taxon>
        <taxon>Gunneridae</taxon>
        <taxon>Pentapetalae</taxon>
        <taxon>asterids</taxon>
        <taxon>lamiids</taxon>
        <taxon>Solanales</taxon>
        <taxon>Solanaceae</taxon>
        <taxon>Solanoideae</taxon>
        <taxon>Solaneae</taxon>
        <taxon>Solanum</taxon>
    </lineage>
</organism>
<evidence type="ECO:0000256" key="1">
    <source>
        <dbReference type="SAM" id="Phobius"/>
    </source>
</evidence>
<proteinExistence type="predicted"/>
<evidence type="ECO:0000313" key="2">
    <source>
        <dbReference type="EMBL" id="KAG5593784.1"/>
    </source>
</evidence>
<keyword evidence="1" id="KW-0472">Membrane</keyword>
<reference evidence="2 3" key="1">
    <citation type="submission" date="2020-09" db="EMBL/GenBank/DDBJ databases">
        <title>De no assembly of potato wild relative species, Solanum commersonii.</title>
        <authorList>
            <person name="Cho K."/>
        </authorList>
    </citation>
    <scope>NUCLEOTIDE SEQUENCE [LARGE SCALE GENOMIC DNA]</scope>
    <source>
        <strain evidence="2">LZ3.2</strain>
        <tissue evidence="2">Leaf</tissue>
    </source>
</reference>
<evidence type="ECO:0000313" key="3">
    <source>
        <dbReference type="Proteomes" id="UP000824120"/>
    </source>
</evidence>
<accession>A0A9J5Y2L8</accession>
<keyword evidence="1" id="KW-1133">Transmembrane helix</keyword>